<dbReference type="OrthoDB" id="2857684at2"/>
<reference evidence="2" key="4">
    <citation type="submission" date="2023-01" db="EMBL/GenBank/DDBJ databases">
        <title>Draft genome sequence of Vibrio algivorus strain NBRC 111146.</title>
        <authorList>
            <person name="Sun Q."/>
            <person name="Mori K."/>
        </authorList>
    </citation>
    <scope>NUCLEOTIDE SEQUENCE</scope>
    <source>
        <strain evidence="2">NBRC 111146</strain>
    </source>
</reference>
<feature type="transmembrane region" description="Helical" evidence="1">
    <location>
        <begin position="51"/>
        <end position="72"/>
    </location>
</feature>
<organism evidence="3 4">
    <name type="scientific">Vibrio algivorus</name>
    <dbReference type="NCBI Taxonomy" id="1667024"/>
    <lineage>
        <taxon>Bacteria</taxon>
        <taxon>Pseudomonadati</taxon>
        <taxon>Pseudomonadota</taxon>
        <taxon>Gammaproteobacteria</taxon>
        <taxon>Vibrionales</taxon>
        <taxon>Vibrionaceae</taxon>
        <taxon>Vibrio</taxon>
    </lineage>
</organism>
<dbReference type="EMBL" id="BSPV01000003">
    <property type="protein sequence ID" value="GLT14073.1"/>
    <property type="molecule type" value="Genomic_DNA"/>
</dbReference>
<reference evidence="3 4" key="3">
    <citation type="submission" date="2019-07" db="EMBL/GenBank/DDBJ databases">
        <title>The draft genome sequence of Vibrio algivorus M1486.</title>
        <authorList>
            <person name="Meng X."/>
        </authorList>
    </citation>
    <scope>NUCLEOTIDE SEQUENCE [LARGE SCALE GENOMIC DNA]</scope>
    <source>
        <strain evidence="3 4">M1486</strain>
    </source>
</reference>
<proteinExistence type="predicted"/>
<sequence length="154" mass="17635">MYFWNIEALKRRIGSNLLNETDRFIYAFINIIFGVIAFEFFYVFMPENPSIYDRLTSLLNILIVAVGTYLAYKANGAAKGEDFLGRFFSLSFVVTIRFSVLLMPVLIVLSIFESLLSGYGEGFTSNLLQVLVFAFWTILLYANIIKHIIQVRAT</sequence>
<feature type="transmembrane region" description="Helical" evidence="1">
    <location>
        <begin position="127"/>
        <end position="145"/>
    </location>
</feature>
<dbReference type="Proteomes" id="UP001157156">
    <property type="component" value="Unassembled WGS sequence"/>
</dbReference>
<dbReference type="Proteomes" id="UP000319828">
    <property type="component" value="Unassembled WGS sequence"/>
</dbReference>
<dbReference type="AlphaFoldDB" id="A0A557P765"/>
<reference evidence="2" key="1">
    <citation type="journal article" date="2014" name="Int. J. Syst. Evol. Microbiol.">
        <title>Complete genome of a new Firmicutes species belonging to the dominant human colonic microbiota ('Ruminococcus bicirculans') reveals two chromosomes and a selective capacity to utilize plant glucans.</title>
        <authorList>
            <consortium name="NISC Comparative Sequencing Program"/>
            <person name="Wegmann U."/>
            <person name="Louis P."/>
            <person name="Goesmann A."/>
            <person name="Henrissat B."/>
            <person name="Duncan S.H."/>
            <person name="Flint H.J."/>
        </authorList>
    </citation>
    <scope>NUCLEOTIDE SEQUENCE</scope>
    <source>
        <strain evidence="2">NBRC 111146</strain>
    </source>
</reference>
<keyword evidence="5" id="KW-1185">Reference proteome</keyword>
<reference evidence="5" key="2">
    <citation type="journal article" date="2019" name="Int. J. Syst. Evol. Microbiol.">
        <title>The Global Catalogue of Microorganisms (GCM) 10K type strain sequencing project: providing services to taxonomists for standard genome sequencing and annotation.</title>
        <authorList>
            <consortium name="The Broad Institute Genomics Platform"/>
            <consortium name="The Broad Institute Genome Sequencing Center for Infectious Disease"/>
            <person name="Wu L."/>
            <person name="Ma J."/>
        </authorList>
    </citation>
    <scope>NUCLEOTIDE SEQUENCE [LARGE SCALE GENOMIC DNA]</scope>
    <source>
        <strain evidence="5">NBRC 111146</strain>
    </source>
</reference>
<evidence type="ECO:0000313" key="2">
    <source>
        <dbReference type="EMBL" id="GLT14073.1"/>
    </source>
</evidence>
<dbReference type="EMBL" id="VMKJ01000016">
    <property type="protein sequence ID" value="TVO36502.1"/>
    <property type="molecule type" value="Genomic_DNA"/>
</dbReference>
<keyword evidence="1" id="KW-1133">Transmembrane helix</keyword>
<evidence type="ECO:0000256" key="1">
    <source>
        <dbReference type="SAM" id="Phobius"/>
    </source>
</evidence>
<feature type="transmembrane region" description="Helical" evidence="1">
    <location>
        <begin position="84"/>
        <end position="107"/>
    </location>
</feature>
<keyword evidence="1" id="KW-0472">Membrane</keyword>
<dbReference type="RefSeq" id="WP_089124430.1">
    <property type="nucleotide sequence ID" value="NZ_BSPV01000003.1"/>
</dbReference>
<feature type="transmembrane region" description="Helical" evidence="1">
    <location>
        <begin position="24"/>
        <end position="45"/>
    </location>
</feature>
<evidence type="ECO:0000313" key="3">
    <source>
        <dbReference type="EMBL" id="TVO36502.1"/>
    </source>
</evidence>
<protein>
    <submittedName>
        <fullName evidence="3">Uncharacterized protein</fullName>
    </submittedName>
</protein>
<evidence type="ECO:0000313" key="5">
    <source>
        <dbReference type="Proteomes" id="UP001157156"/>
    </source>
</evidence>
<keyword evidence="1" id="KW-0812">Transmembrane</keyword>
<name>A0A557P765_9VIBR</name>
<accession>A0A557P765</accession>
<gene>
    <name evidence="3" type="ORF">FOF44_09170</name>
    <name evidence="2" type="ORF">GCM10007931_10470</name>
</gene>
<evidence type="ECO:0000313" key="4">
    <source>
        <dbReference type="Proteomes" id="UP000319828"/>
    </source>
</evidence>
<comment type="caution">
    <text evidence="3">The sequence shown here is derived from an EMBL/GenBank/DDBJ whole genome shotgun (WGS) entry which is preliminary data.</text>
</comment>